<dbReference type="SUPFAM" id="SSF56281">
    <property type="entry name" value="Metallo-hydrolase/oxidoreductase"/>
    <property type="match status" value="1"/>
</dbReference>
<name>F6DUV7_DESRL</name>
<dbReference type="EMBL" id="CP002780">
    <property type="protein sequence ID" value="AEG61354.1"/>
    <property type="molecule type" value="Genomic_DNA"/>
</dbReference>
<evidence type="ECO:0000259" key="2">
    <source>
        <dbReference type="PROSITE" id="PS50206"/>
    </source>
</evidence>
<evidence type="ECO:0000256" key="1">
    <source>
        <dbReference type="ARBA" id="ARBA00022723"/>
    </source>
</evidence>
<dbReference type="KEGG" id="dru:Desru_3143"/>
<dbReference type="Gene3D" id="3.60.15.10">
    <property type="entry name" value="Ribonuclease Z/Hydroxyacylglutathione hydrolase-like"/>
    <property type="match status" value="1"/>
</dbReference>
<dbReference type="eggNOG" id="COG0491">
    <property type="taxonomic scope" value="Bacteria"/>
</dbReference>
<dbReference type="CDD" id="cd07724">
    <property type="entry name" value="POD-like_MBL-fold"/>
    <property type="match status" value="1"/>
</dbReference>
<organism evidence="3 4">
    <name type="scientific">Desulforamulus ruminis (strain ATCC 23193 / DSM 2154 / NCIMB 8452 / DL)</name>
    <name type="common">Desulfotomaculum ruminis</name>
    <dbReference type="NCBI Taxonomy" id="696281"/>
    <lineage>
        <taxon>Bacteria</taxon>
        <taxon>Bacillati</taxon>
        <taxon>Bacillota</taxon>
        <taxon>Clostridia</taxon>
        <taxon>Eubacteriales</taxon>
        <taxon>Peptococcaceae</taxon>
        <taxon>Desulforamulus</taxon>
    </lineage>
</organism>
<dbReference type="RefSeq" id="WP_013843103.1">
    <property type="nucleotide sequence ID" value="NC_015589.1"/>
</dbReference>
<dbReference type="GO" id="GO:0046872">
    <property type="term" value="F:metal ion binding"/>
    <property type="evidence" value="ECO:0007669"/>
    <property type="project" value="UniProtKB-KW"/>
</dbReference>
<dbReference type="Gene3D" id="3.40.250.10">
    <property type="entry name" value="Rhodanese-like domain"/>
    <property type="match status" value="1"/>
</dbReference>
<dbReference type="Pfam" id="PF00753">
    <property type="entry name" value="Lactamase_B"/>
    <property type="match status" value="1"/>
</dbReference>
<dbReference type="GO" id="GO:0050313">
    <property type="term" value="F:sulfur dioxygenase activity"/>
    <property type="evidence" value="ECO:0007669"/>
    <property type="project" value="InterPro"/>
</dbReference>
<accession>F6DUV7</accession>
<dbReference type="eggNOG" id="COG0607">
    <property type="taxonomic scope" value="Bacteria"/>
</dbReference>
<dbReference type="SUPFAM" id="SSF52821">
    <property type="entry name" value="Rhodanese/Cell cycle control phosphatase"/>
    <property type="match status" value="1"/>
</dbReference>
<proteinExistence type="predicted"/>
<dbReference type="Pfam" id="PF00581">
    <property type="entry name" value="Rhodanese"/>
    <property type="match status" value="1"/>
</dbReference>
<feature type="domain" description="Rhodanese" evidence="2">
    <location>
        <begin position="300"/>
        <end position="390"/>
    </location>
</feature>
<dbReference type="InterPro" id="IPR001763">
    <property type="entry name" value="Rhodanese-like_dom"/>
</dbReference>
<dbReference type="GO" id="GO:0070813">
    <property type="term" value="P:hydrogen sulfide metabolic process"/>
    <property type="evidence" value="ECO:0007669"/>
    <property type="project" value="TreeGrafter"/>
</dbReference>
<dbReference type="PROSITE" id="PS50206">
    <property type="entry name" value="RHODANESE_3"/>
    <property type="match status" value="1"/>
</dbReference>
<dbReference type="InterPro" id="IPR044528">
    <property type="entry name" value="POD-like_MBL-fold"/>
</dbReference>
<dbReference type="AlphaFoldDB" id="F6DUV7"/>
<evidence type="ECO:0000313" key="4">
    <source>
        <dbReference type="Proteomes" id="UP000009234"/>
    </source>
</evidence>
<dbReference type="PANTHER" id="PTHR43084:SF1">
    <property type="entry name" value="PERSULFIDE DIOXYGENASE ETHE1, MITOCHONDRIAL"/>
    <property type="match status" value="1"/>
</dbReference>
<evidence type="ECO:0000313" key="3">
    <source>
        <dbReference type="EMBL" id="AEG61354.1"/>
    </source>
</evidence>
<protein>
    <submittedName>
        <fullName evidence="3">Rhodanese domain protein</fullName>
    </submittedName>
</protein>
<keyword evidence="1" id="KW-0479">Metal-binding</keyword>
<dbReference type="InterPro" id="IPR036873">
    <property type="entry name" value="Rhodanese-like_dom_sf"/>
</dbReference>
<reference evidence="3 4" key="2">
    <citation type="journal article" date="2012" name="Stand. Genomic Sci.">
        <title>Complete genome sequence of the sulfate-reducing firmicute Desulfotomaculum ruminis type strain (DL(T)).</title>
        <authorList>
            <person name="Spring S."/>
            <person name="Visser M."/>
            <person name="Lu M."/>
            <person name="Copeland A."/>
            <person name="Lapidus A."/>
            <person name="Lucas S."/>
            <person name="Cheng J.F."/>
            <person name="Han C."/>
            <person name="Tapia R."/>
            <person name="Goodwin L.A."/>
            <person name="Pitluck S."/>
            <person name="Ivanova N."/>
            <person name="Land M."/>
            <person name="Hauser L."/>
            <person name="Larimer F."/>
            <person name="Rohde M."/>
            <person name="Goker M."/>
            <person name="Detter J.C."/>
            <person name="Kyrpides N.C."/>
            <person name="Woyke T."/>
            <person name="Schaap P.J."/>
            <person name="Plugge C.M."/>
            <person name="Muyzer G."/>
            <person name="Kuever J."/>
            <person name="Pereira I.A."/>
            <person name="Parshina S.N."/>
            <person name="Bernier-Latmani R."/>
            <person name="Stams A.J."/>
            <person name="Klenk H.P."/>
        </authorList>
    </citation>
    <scope>NUCLEOTIDE SEQUENCE [LARGE SCALE GENOMIC DNA]</scope>
    <source>
        <strain evidence="4">ATCC 23193 / DSM 2154 / NCIB 8452 / DL</strain>
    </source>
</reference>
<dbReference type="InterPro" id="IPR051682">
    <property type="entry name" value="Mito_Persulfide_Diox"/>
</dbReference>
<keyword evidence="4" id="KW-1185">Reference proteome</keyword>
<dbReference type="Proteomes" id="UP000009234">
    <property type="component" value="Chromosome"/>
</dbReference>
<dbReference type="OrthoDB" id="9800872at2"/>
<dbReference type="SMART" id="SM00849">
    <property type="entry name" value="Lactamase_B"/>
    <property type="match status" value="1"/>
</dbReference>
<dbReference type="CDD" id="cd00158">
    <property type="entry name" value="RHOD"/>
    <property type="match status" value="1"/>
</dbReference>
<dbReference type="InterPro" id="IPR001279">
    <property type="entry name" value="Metallo-B-lactamas"/>
</dbReference>
<dbReference type="PANTHER" id="PTHR43084">
    <property type="entry name" value="PERSULFIDE DIOXYGENASE ETHE1"/>
    <property type="match status" value="1"/>
</dbReference>
<dbReference type="STRING" id="696281.Desru_3143"/>
<dbReference type="SMART" id="SM00450">
    <property type="entry name" value="RHOD"/>
    <property type="match status" value="1"/>
</dbReference>
<sequence length="390" mass="43515">MPVKQFRDSDGCYSYLIWCDQEKLAAVVDPNHNGDLYLSALKDMALKLIYVIDTHTHVDHDSLSGFLAQNTGAQVVMHPAYGEQRKLGATFTGNDAIVKHLAFNGAIAVDFSPQDGEVIYVGTVPIRFLYTPGHTLDSISLLVENRILTGDILMIGTCGRTDFPGGSNENMYESLFDKLLPLGEEFIIYPAHDYQNNINSVMGYEKIHNPFLKVRSREEFIQFAAESFAKLPSMSGSGDKIQCSLVPPSQAPETPAAPSAAPANPLMGQMCSAMEYYFKNIPQHWNLVGHQEMLEIIQKNSREILLLDVRQPKEFAEGYIPGAINLPIRDLPTRIKELPANLEMPIITLCESGSRSAYAAMFLRGYGYSHVRSLDLGMHRWREMKLPLAK</sequence>
<dbReference type="HOGENOM" id="CLU_030571_7_1_9"/>
<dbReference type="GO" id="GO:0006749">
    <property type="term" value="P:glutathione metabolic process"/>
    <property type="evidence" value="ECO:0007669"/>
    <property type="project" value="InterPro"/>
</dbReference>
<gene>
    <name evidence="3" type="ordered locus">Desru_3143</name>
</gene>
<dbReference type="InterPro" id="IPR036866">
    <property type="entry name" value="RibonucZ/Hydroxyglut_hydro"/>
</dbReference>
<reference evidence="4" key="1">
    <citation type="submission" date="2011-05" db="EMBL/GenBank/DDBJ databases">
        <title>Complete sequence of Desulfotomaculum ruminis DSM 2154.</title>
        <authorList>
            <person name="Lucas S."/>
            <person name="Copeland A."/>
            <person name="Lapidus A."/>
            <person name="Cheng J.-F."/>
            <person name="Goodwin L."/>
            <person name="Pitluck S."/>
            <person name="Lu M."/>
            <person name="Detter J.C."/>
            <person name="Han C."/>
            <person name="Tapia R."/>
            <person name="Land M."/>
            <person name="Hauser L."/>
            <person name="Kyrpides N."/>
            <person name="Ivanova N."/>
            <person name="Mikhailova N."/>
            <person name="Pagani I."/>
            <person name="Stams A.J.M."/>
            <person name="Plugge C.M."/>
            <person name="Muyzer G."/>
            <person name="Kuever J."/>
            <person name="Parshina S.N."/>
            <person name="Ivanova A.E."/>
            <person name="Nazina T.N."/>
            <person name="Brambilla E."/>
            <person name="Spring S."/>
            <person name="Klenk H.-P."/>
            <person name="Woyke T."/>
        </authorList>
    </citation>
    <scope>NUCLEOTIDE SEQUENCE [LARGE SCALE GENOMIC DNA]</scope>
    <source>
        <strain evidence="4">ATCC 23193 / DSM 2154 / NCIB 8452 / DL</strain>
    </source>
</reference>